<comment type="similarity">
    <text evidence="3 12">Belongs to the citrate synthase family.</text>
</comment>
<dbReference type="InterPro" id="IPR016142">
    <property type="entry name" value="Citrate_synth-like_lrg_a-sub"/>
</dbReference>
<name>A0A8S0G0R9_ECOLX</name>
<organism evidence="13 14">
    <name type="scientific">Escherichia coli</name>
    <dbReference type="NCBI Taxonomy" id="562"/>
    <lineage>
        <taxon>Bacteria</taxon>
        <taxon>Pseudomonadati</taxon>
        <taxon>Pseudomonadota</taxon>
        <taxon>Gammaproteobacteria</taxon>
        <taxon>Enterobacterales</taxon>
        <taxon>Enterobacteriaceae</taxon>
        <taxon>Escherichia</taxon>
    </lineage>
</organism>
<dbReference type="Gene3D" id="1.10.580.10">
    <property type="entry name" value="Citrate Synthase, domain 1"/>
    <property type="match status" value="1"/>
</dbReference>
<dbReference type="SUPFAM" id="SSF48256">
    <property type="entry name" value="Citrate synthase"/>
    <property type="match status" value="1"/>
</dbReference>
<dbReference type="InterPro" id="IPR011278">
    <property type="entry name" value="2-MeCitrate/Citrate_synth_II"/>
</dbReference>
<dbReference type="Gene3D" id="1.10.230.10">
    <property type="entry name" value="Cytochrome P450-Terp, domain 2"/>
    <property type="match status" value="1"/>
</dbReference>
<dbReference type="Proteomes" id="UP000467488">
    <property type="component" value="Chromosome"/>
</dbReference>
<comment type="catalytic activity">
    <reaction evidence="9">
        <text>oxaloacetate + acetyl-CoA + H2O = citrate + CoA + H(+)</text>
        <dbReference type="Rhea" id="RHEA:16845"/>
        <dbReference type="ChEBI" id="CHEBI:15377"/>
        <dbReference type="ChEBI" id="CHEBI:15378"/>
        <dbReference type="ChEBI" id="CHEBI:16452"/>
        <dbReference type="ChEBI" id="CHEBI:16947"/>
        <dbReference type="ChEBI" id="CHEBI:57287"/>
        <dbReference type="ChEBI" id="CHEBI:57288"/>
        <dbReference type="EC" id="2.3.3.16"/>
    </reaction>
</comment>
<dbReference type="InterPro" id="IPR016143">
    <property type="entry name" value="Citrate_synth-like_sm_a-sub"/>
</dbReference>
<dbReference type="GO" id="GO:0005975">
    <property type="term" value="P:carbohydrate metabolic process"/>
    <property type="evidence" value="ECO:0007669"/>
    <property type="project" value="TreeGrafter"/>
</dbReference>
<evidence type="ECO:0000313" key="13">
    <source>
        <dbReference type="EMBL" id="BBU86222.1"/>
    </source>
</evidence>
<reference evidence="13 14" key="1">
    <citation type="submission" date="2020-01" db="EMBL/GenBank/DDBJ databases">
        <title>Dynamics of blaIMP-6 dissemination in carbapenem resistant Enterobacteriacea isolated from regional surveillance in Osaka, Japan.</title>
        <authorList>
            <person name="Abe R."/>
            <person name="Akeda Y."/>
            <person name="Sugawara Y."/>
            <person name="Yamamoto N."/>
            <person name="Tomono K."/>
            <person name="Takeuchi D."/>
            <person name="Kawahara R."/>
            <person name="Hamada S."/>
        </authorList>
    </citation>
    <scope>NUCLEOTIDE SEQUENCE [LARGE SCALE GENOMIC DNA]</scope>
    <source>
        <strain evidence="13 14">E300</strain>
    </source>
</reference>
<dbReference type="EC" id="2.3.3.5" evidence="7"/>
<dbReference type="FunFam" id="1.10.230.10:FF:000003">
    <property type="entry name" value="Citrate synthase"/>
    <property type="match status" value="1"/>
</dbReference>
<evidence type="ECO:0000256" key="9">
    <source>
        <dbReference type="ARBA" id="ARBA00049288"/>
    </source>
</evidence>
<dbReference type="EMBL" id="AP022360">
    <property type="protein sequence ID" value="BBU86222.1"/>
    <property type="molecule type" value="Genomic_DNA"/>
</dbReference>
<accession>A0A8S0G0R9</accession>
<evidence type="ECO:0000256" key="11">
    <source>
        <dbReference type="ARBA" id="ARBA00080294"/>
    </source>
</evidence>
<evidence type="ECO:0000256" key="12">
    <source>
        <dbReference type="RuleBase" id="RU003406"/>
    </source>
</evidence>
<dbReference type="InterPro" id="IPR019810">
    <property type="entry name" value="Citrate_synthase_AS"/>
</dbReference>
<evidence type="ECO:0000256" key="5">
    <source>
        <dbReference type="ARBA" id="ARBA00022532"/>
    </source>
</evidence>
<dbReference type="AlphaFoldDB" id="A0A8S0G0R9"/>
<keyword evidence="6 12" id="KW-0808">Transferase</keyword>
<dbReference type="PRINTS" id="PR00143">
    <property type="entry name" value="CITRTSNTHASE"/>
</dbReference>
<evidence type="ECO:0000256" key="2">
    <source>
        <dbReference type="ARBA" id="ARBA00005026"/>
    </source>
</evidence>
<comment type="pathway">
    <text evidence="2">Organic acid metabolism; propanoate degradation.</text>
</comment>
<dbReference type="GO" id="GO:0019679">
    <property type="term" value="P:propionate metabolic process, methylcitrate cycle"/>
    <property type="evidence" value="ECO:0007669"/>
    <property type="project" value="TreeGrafter"/>
</dbReference>
<sequence>MSDTTILQNSTNHVIKPKKSVALSGVPAGNTALCTVGKSGNDLHYRGYDILDLAEHCEFEEVAHLLIHGKLPTRDELAAYKTKLKALRGLPANVRTVLEALPAASHPMDVMRTGVSALGCTLPEKEGHTVSGARDIADKLLASLSSILLYWYHYSHNGERIQPETDDDSIGGHFGIVIGQLHGEKPSQSWEKAMHISLVLYAEHEFNASTFTSRVIAGTGSDMYSAIIGAIGALRGPKHGGANEVSLEIQQRYETPDEAEADIRKRVENKEVVIGFGHPVYTIADPRHQVIKRVAKQLSQEGGSLKMYNIADRLETVMWESKKMFPNLDWFSAVSYNMMGVPTEIFTHHCLLSPASLAGRRTLSNNVRTTKLSVLPPIMLDRKTASLSRWISASKPLRITIRKRTQCQLKSTTFARNLIVKSLISSIT</sequence>
<gene>
    <name evidence="13" type="ORF">EIMP300_76220</name>
</gene>
<dbReference type="EC" id="2.3.3.16" evidence="4"/>
<evidence type="ECO:0000256" key="3">
    <source>
        <dbReference type="ARBA" id="ARBA00010566"/>
    </source>
</evidence>
<dbReference type="GO" id="GO:0005737">
    <property type="term" value="C:cytoplasm"/>
    <property type="evidence" value="ECO:0007669"/>
    <property type="project" value="InterPro"/>
</dbReference>
<protein>
    <recommendedName>
        <fullName evidence="10">2-methylcitrate synthase</fullName>
        <ecNumber evidence="4">2.3.3.16</ecNumber>
        <ecNumber evidence="7">2.3.3.5</ecNumber>
    </recommendedName>
    <alternativeName>
        <fullName evidence="11">Citrate synthase</fullName>
    </alternativeName>
</protein>
<dbReference type="GO" id="GO:0050440">
    <property type="term" value="F:2-methylcitrate synthase activity"/>
    <property type="evidence" value="ECO:0007669"/>
    <property type="project" value="UniProtKB-EC"/>
</dbReference>
<evidence type="ECO:0000256" key="1">
    <source>
        <dbReference type="ARBA" id="ARBA00004751"/>
    </source>
</evidence>
<proteinExistence type="inferred from homology"/>
<dbReference type="InterPro" id="IPR002020">
    <property type="entry name" value="Citrate_synthase"/>
</dbReference>
<evidence type="ECO:0000313" key="14">
    <source>
        <dbReference type="Proteomes" id="UP000467488"/>
    </source>
</evidence>
<dbReference type="NCBIfam" id="NF009006">
    <property type="entry name" value="PRK12351.1"/>
    <property type="match status" value="1"/>
</dbReference>
<dbReference type="Pfam" id="PF00285">
    <property type="entry name" value="Citrate_synt"/>
    <property type="match status" value="1"/>
</dbReference>
<dbReference type="PANTHER" id="PTHR11739">
    <property type="entry name" value="CITRATE SYNTHASE"/>
    <property type="match status" value="1"/>
</dbReference>
<comment type="pathway">
    <text evidence="1">Carbohydrate metabolism; tricarboxylic acid cycle; isocitrate from oxaloacetate: step 1/2.</text>
</comment>
<dbReference type="NCBIfam" id="TIGR01800">
    <property type="entry name" value="cit_synth_II"/>
    <property type="match status" value="1"/>
</dbReference>
<evidence type="ECO:0000256" key="7">
    <source>
        <dbReference type="ARBA" id="ARBA00038917"/>
    </source>
</evidence>
<dbReference type="GO" id="GO:0036440">
    <property type="term" value="F:citrate synthase activity"/>
    <property type="evidence" value="ECO:0007669"/>
    <property type="project" value="UniProtKB-EC"/>
</dbReference>
<evidence type="ECO:0000256" key="8">
    <source>
        <dbReference type="ARBA" id="ARBA00049052"/>
    </source>
</evidence>
<dbReference type="GO" id="GO:0006099">
    <property type="term" value="P:tricarboxylic acid cycle"/>
    <property type="evidence" value="ECO:0007669"/>
    <property type="project" value="UniProtKB-KW"/>
</dbReference>
<evidence type="ECO:0000256" key="10">
    <source>
        <dbReference type="ARBA" id="ARBA00069927"/>
    </source>
</evidence>
<dbReference type="InterPro" id="IPR036969">
    <property type="entry name" value="Citrate_synthase_sf"/>
</dbReference>
<keyword evidence="5" id="KW-0816">Tricarboxylic acid cycle</keyword>
<comment type="catalytic activity">
    <reaction evidence="8">
        <text>propanoyl-CoA + oxaloacetate + H2O = (2S,3S)-2-methylcitrate + CoA + H(+)</text>
        <dbReference type="Rhea" id="RHEA:23780"/>
        <dbReference type="ChEBI" id="CHEBI:15377"/>
        <dbReference type="ChEBI" id="CHEBI:15378"/>
        <dbReference type="ChEBI" id="CHEBI:16452"/>
        <dbReference type="ChEBI" id="CHEBI:57287"/>
        <dbReference type="ChEBI" id="CHEBI:57392"/>
        <dbReference type="ChEBI" id="CHEBI:58853"/>
        <dbReference type="EC" id="2.3.3.5"/>
    </reaction>
</comment>
<dbReference type="PROSITE" id="PS00480">
    <property type="entry name" value="CITRATE_SYNTHASE"/>
    <property type="match status" value="1"/>
</dbReference>
<evidence type="ECO:0000256" key="4">
    <source>
        <dbReference type="ARBA" id="ARBA00012972"/>
    </source>
</evidence>
<dbReference type="PANTHER" id="PTHR11739:SF25">
    <property type="entry name" value="CITRATE SYNTHASE-RELATED PROTEIN DDB_G0287281"/>
    <property type="match status" value="1"/>
</dbReference>
<evidence type="ECO:0000256" key="6">
    <source>
        <dbReference type="ARBA" id="ARBA00022679"/>
    </source>
</evidence>
<dbReference type="FunFam" id="1.10.580.10:FF:000004">
    <property type="entry name" value="Citrate synthase"/>
    <property type="match status" value="1"/>
</dbReference>